<dbReference type="eggNOG" id="ENOG502S1G6">
    <property type="taxonomic scope" value="Eukaryota"/>
</dbReference>
<evidence type="ECO:0000256" key="1">
    <source>
        <dbReference type="SAM" id="MobiDB-lite"/>
    </source>
</evidence>
<name>A0A061DI77_THECC</name>
<dbReference type="STRING" id="3641.A0A061DI77"/>
<evidence type="ECO:0000313" key="3">
    <source>
        <dbReference type="Proteomes" id="UP000026915"/>
    </source>
</evidence>
<dbReference type="PANTHER" id="PTHR45496:SF12">
    <property type="entry name" value="J DOMAIN-CONTAINING PROTEIN"/>
    <property type="match status" value="1"/>
</dbReference>
<keyword evidence="3" id="KW-1185">Reference proteome</keyword>
<dbReference type="HOGENOM" id="CLU_1051356_0_0_1"/>
<dbReference type="Gramene" id="EOX91957">
    <property type="protein sequence ID" value="EOX91957"/>
    <property type="gene ID" value="TCM_000995"/>
</dbReference>
<dbReference type="AlphaFoldDB" id="A0A061DI77"/>
<protein>
    <submittedName>
        <fullName evidence="2">Uncharacterized protein</fullName>
    </submittedName>
</protein>
<dbReference type="Proteomes" id="UP000026915">
    <property type="component" value="Chromosome 1"/>
</dbReference>
<accession>A0A061DI77</accession>
<sequence length="265" mass="29174">MTHTSKTKISYEQKQESHFFNMGCDGNEFKRNDLKQERSGKKEPNKAPLESENEKGTFWTVCPYCYYMYEYEKKYEECCLVCQNCRKGFHGVAVAAPPESLLVKGKDGGYYSGYGFFPLGRFGDSFLGDKKEVGGGDTGKKHKVVEISDDSDDETKNMDVKNKGSKVKVEVLNTGEGRRAMTRVKSVPRNTKKMMGKGVKGKKVEKMSVLEMNVEFGNGVGDGDCGSGSGGGVGVGSGCQDGCIENELEFFEGDDDIFVGLKGIY</sequence>
<dbReference type="InterPro" id="IPR053052">
    <property type="entry name" value="Imprinting_Balance_Reg"/>
</dbReference>
<organism evidence="2 3">
    <name type="scientific">Theobroma cacao</name>
    <name type="common">Cacao</name>
    <name type="synonym">Cocoa</name>
    <dbReference type="NCBI Taxonomy" id="3641"/>
    <lineage>
        <taxon>Eukaryota</taxon>
        <taxon>Viridiplantae</taxon>
        <taxon>Streptophyta</taxon>
        <taxon>Embryophyta</taxon>
        <taxon>Tracheophyta</taxon>
        <taxon>Spermatophyta</taxon>
        <taxon>Magnoliopsida</taxon>
        <taxon>eudicotyledons</taxon>
        <taxon>Gunneridae</taxon>
        <taxon>Pentapetalae</taxon>
        <taxon>rosids</taxon>
        <taxon>malvids</taxon>
        <taxon>Malvales</taxon>
        <taxon>Malvaceae</taxon>
        <taxon>Byttnerioideae</taxon>
        <taxon>Theobroma</taxon>
    </lineage>
</organism>
<gene>
    <name evidence="2" type="ORF">TCM_000995</name>
</gene>
<feature type="compositionally biased region" description="Basic and acidic residues" evidence="1">
    <location>
        <begin position="27"/>
        <end position="45"/>
    </location>
</feature>
<dbReference type="EMBL" id="CM001879">
    <property type="protein sequence ID" value="EOX91957.1"/>
    <property type="molecule type" value="Genomic_DNA"/>
</dbReference>
<dbReference type="InParanoid" id="A0A061DI77"/>
<dbReference type="PANTHER" id="PTHR45496">
    <property type="entry name" value="CHAPERONE DNAJ-DOMAIN SUPERFAMILY PROTEIN"/>
    <property type="match status" value="1"/>
</dbReference>
<proteinExistence type="predicted"/>
<feature type="region of interest" description="Disordered" evidence="1">
    <location>
        <begin position="21"/>
        <end position="50"/>
    </location>
</feature>
<dbReference type="OMA" id="DHKSTFW"/>
<evidence type="ECO:0000313" key="2">
    <source>
        <dbReference type="EMBL" id="EOX91957.1"/>
    </source>
</evidence>
<reference evidence="2 3" key="1">
    <citation type="journal article" date="2013" name="Genome Biol.">
        <title>The genome sequence of the most widely cultivated cacao type and its use to identify candidate genes regulating pod color.</title>
        <authorList>
            <person name="Motamayor J.C."/>
            <person name="Mockaitis K."/>
            <person name="Schmutz J."/>
            <person name="Haiminen N."/>
            <person name="Iii D.L."/>
            <person name="Cornejo O."/>
            <person name="Findley S.D."/>
            <person name="Zheng P."/>
            <person name="Utro F."/>
            <person name="Royaert S."/>
            <person name="Saski C."/>
            <person name="Jenkins J."/>
            <person name="Podicheti R."/>
            <person name="Zhao M."/>
            <person name="Scheffler B.E."/>
            <person name="Stack J.C."/>
            <person name="Feltus F.A."/>
            <person name="Mustiga G.M."/>
            <person name="Amores F."/>
            <person name="Phillips W."/>
            <person name="Marelli J.P."/>
            <person name="May G.D."/>
            <person name="Shapiro H."/>
            <person name="Ma J."/>
            <person name="Bustamante C.D."/>
            <person name="Schnell R.J."/>
            <person name="Main D."/>
            <person name="Gilbert D."/>
            <person name="Parida L."/>
            <person name="Kuhn D.N."/>
        </authorList>
    </citation>
    <scope>NUCLEOTIDE SEQUENCE [LARGE SCALE GENOMIC DNA]</scope>
    <source>
        <strain evidence="3">cv. Matina 1-6</strain>
    </source>
</reference>